<evidence type="ECO:0000313" key="2">
    <source>
        <dbReference type="EMBL" id="KAK1734319.1"/>
    </source>
</evidence>
<evidence type="ECO:0000256" key="1">
    <source>
        <dbReference type="SAM" id="MobiDB-lite"/>
    </source>
</evidence>
<evidence type="ECO:0000313" key="3">
    <source>
        <dbReference type="Proteomes" id="UP001224775"/>
    </source>
</evidence>
<sequence>MDNYVTVCDNQIHSNSHCLRENKEDPFQNDMLKVQGNQQSTPPPPPPVPRSPSCLARYSKIDPSPKPQKNAAKKGFFSALRKKNAFNKKKVRFAPDEVELYDYDYSCDQDIYYQPDKIKAMNKQRFTDARKLRKQRSITVPSKEAAFDDIDMTKHDHSINQLLEEAYDPERDVNEEVSIAGIEHFVYPILQLEMVRRKKQAQREVLSFKKAKRQALRLAELSEEKTQWAREVAIEKGKKYCVIQEVTKTKSKPSWKAAQPNESKAAYMMQEISHINSEYLQVRDDKKAWTTAEVSQIDKQQQQQPSSPSCLARYSNAPKTQKNGVKKGFFSSFQPNGSLKNKTVHFDAPIEVEPYNWDYSCDQDVYYQKEQIMAMNKQRFTDAMKLRKQRNIKVPSSKDKENNNATTKTKTEARDDVDSISKLASSINQLLKEAFDPERDVDEEVSICGIEHFVYPTLQQEMIRRKKHAKQEVLSFKKAKRPERLAELSEENTEWAREVAVEKGMRYCVNPEACEISKNELERLYTKSVMTRACRDW</sequence>
<dbReference type="Proteomes" id="UP001224775">
    <property type="component" value="Unassembled WGS sequence"/>
</dbReference>
<comment type="caution">
    <text evidence="2">The sequence shown here is derived from an EMBL/GenBank/DDBJ whole genome shotgun (WGS) entry which is preliminary data.</text>
</comment>
<reference evidence="2" key="1">
    <citation type="submission" date="2023-06" db="EMBL/GenBank/DDBJ databases">
        <title>Survivors Of The Sea: Transcriptome response of Skeletonema marinoi to long-term dormancy.</title>
        <authorList>
            <person name="Pinder M.I.M."/>
            <person name="Kourtchenko O."/>
            <person name="Robertson E.K."/>
            <person name="Larsson T."/>
            <person name="Maumus F."/>
            <person name="Osuna-Cruz C.M."/>
            <person name="Vancaester E."/>
            <person name="Stenow R."/>
            <person name="Vandepoele K."/>
            <person name="Ploug H."/>
            <person name="Bruchert V."/>
            <person name="Godhe A."/>
            <person name="Topel M."/>
        </authorList>
    </citation>
    <scope>NUCLEOTIDE SEQUENCE</scope>
    <source>
        <strain evidence="2">R05AC</strain>
    </source>
</reference>
<keyword evidence="3" id="KW-1185">Reference proteome</keyword>
<dbReference type="EMBL" id="JATAAI010000040">
    <property type="protein sequence ID" value="KAK1734319.1"/>
    <property type="molecule type" value="Genomic_DNA"/>
</dbReference>
<proteinExistence type="predicted"/>
<feature type="region of interest" description="Disordered" evidence="1">
    <location>
        <begin position="297"/>
        <end position="328"/>
    </location>
</feature>
<organism evidence="2 3">
    <name type="scientific">Skeletonema marinoi</name>
    <dbReference type="NCBI Taxonomy" id="267567"/>
    <lineage>
        <taxon>Eukaryota</taxon>
        <taxon>Sar</taxon>
        <taxon>Stramenopiles</taxon>
        <taxon>Ochrophyta</taxon>
        <taxon>Bacillariophyta</taxon>
        <taxon>Coscinodiscophyceae</taxon>
        <taxon>Thalassiosirophycidae</taxon>
        <taxon>Thalassiosirales</taxon>
        <taxon>Skeletonemataceae</taxon>
        <taxon>Skeletonema</taxon>
        <taxon>Skeletonema marinoi-dohrnii complex</taxon>
    </lineage>
</organism>
<accession>A0AAD8XUW4</accession>
<feature type="compositionally biased region" description="Low complexity" evidence="1">
    <location>
        <begin position="300"/>
        <end position="309"/>
    </location>
</feature>
<feature type="compositionally biased region" description="Pro residues" evidence="1">
    <location>
        <begin position="41"/>
        <end position="50"/>
    </location>
</feature>
<feature type="region of interest" description="Disordered" evidence="1">
    <location>
        <begin position="27"/>
        <end position="72"/>
    </location>
</feature>
<gene>
    <name evidence="2" type="ORF">QTG54_015086</name>
</gene>
<name>A0AAD8XUW4_9STRA</name>
<protein>
    <submittedName>
        <fullName evidence="2">Uncharacterized protein</fullName>
    </submittedName>
</protein>
<feature type="region of interest" description="Disordered" evidence="1">
    <location>
        <begin position="392"/>
        <end position="414"/>
    </location>
</feature>
<dbReference type="AlphaFoldDB" id="A0AAD8XUW4"/>